<feature type="repeat" description="WD" evidence="7">
    <location>
        <begin position="28"/>
        <end position="69"/>
    </location>
</feature>
<dbReference type="CDD" id="cd00200">
    <property type="entry name" value="WD40"/>
    <property type="match status" value="1"/>
</dbReference>
<comment type="subunit">
    <text evidence="6">Catalytic component of the Usp12-46 deubiquitylase complex consisting of Usp12-46, Wdr20 and Uaf1; regulatory subunit that, together wtih Wdr20, stabilizes Usp12-46. The Usp12-46 deubiquitylase complex associates with arr/arrow; the interaction leads to deubiquitination and stabilization of arr/arrow.</text>
</comment>
<dbReference type="Gene3D" id="2.130.10.10">
    <property type="entry name" value="YVTN repeat-like/Quinoprotein amine dehydrogenase"/>
    <property type="match status" value="3"/>
</dbReference>
<dbReference type="GO" id="GO:0000724">
    <property type="term" value="P:double-strand break repair via homologous recombination"/>
    <property type="evidence" value="ECO:0007669"/>
    <property type="project" value="TreeGrafter"/>
</dbReference>
<evidence type="ECO:0000256" key="7">
    <source>
        <dbReference type="PROSITE-ProRule" id="PRU00221"/>
    </source>
</evidence>
<dbReference type="Pfam" id="PF00400">
    <property type="entry name" value="WD40"/>
    <property type="match status" value="6"/>
</dbReference>
<evidence type="ECO:0000313" key="9">
    <source>
        <dbReference type="EMBL" id="MDE49977.1"/>
    </source>
</evidence>
<dbReference type="AlphaFoldDB" id="A0A6G1SII5"/>
<dbReference type="InterPro" id="IPR036322">
    <property type="entry name" value="WD40_repeat_dom_sf"/>
</dbReference>
<evidence type="ECO:0000256" key="2">
    <source>
        <dbReference type="ARBA" id="ARBA00021538"/>
    </source>
</evidence>
<evidence type="ECO:0000256" key="5">
    <source>
        <dbReference type="ARBA" id="ARBA00049607"/>
    </source>
</evidence>
<dbReference type="PROSITE" id="PS50082">
    <property type="entry name" value="WD_REPEATS_2"/>
    <property type="match status" value="5"/>
</dbReference>
<evidence type="ECO:0000256" key="6">
    <source>
        <dbReference type="ARBA" id="ARBA00049682"/>
    </source>
</evidence>
<name>A0A6G1SII5_9ACAR</name>
<dbReference type="PANTHER" id="PTHR19862:SF14">
    <property type="entry name" value="WD REPEAT-CONTAINING PROTEIN 48"/>
    <property type="match status" value="1"/>
</dbReference>
<dbReference type="InterPro" id="IPR019775">
    <property type="entry name" value="WD40_repeat_CS"/>
</dbReference>
<feature type="repeat" description="WD" evidence="7">
    <location>
        <begin position="192"/>
        <end position="233"/>
    </location>
</feature>
<protein>
    <recommendedName>
        <fullName evidence="2">WD repeat-containing protein 48 homolog</fullName>
    </recommendedName>
</protein>
<dbReference type="InterPro" id="IPR020472">
    <property type="entry name" value="WD40_PAC1"/>
</dbReference>
<dbReference type="EMBL" id="GGYP01005206">
    <property type="protein sequence ID" value="MDE49977.1"/>
    <property type="molecule type" value="Transcribed_RNA"/>
</dbReference>
<dbReference type="InterPro" id="IPR021772">
    <property type="entry name" value="WDR48/Bun107"/>
</dbReference>
<dbReference type="Pfam" id="PF11816">
    <property type="entry name" value="DUF3337"/>
    <property type="match status" value="1"/>
</dbReference>
<proteinExistence type="inferred from homology"/>
<feature type="region of interest" description="Disordered" evidence="8">
    <location>
        <begin position="360"/>
        <end position="389"/>
    </location>
</feature>
<comment type="function">
    <text evidence="5">Regulatory component of the Usp12-46 deubiquitylase complex. activates deubiquitination by increasing the catalytic turnover without increasing the affinity of deubiquitinating enzymes for the substrate. The complex deubiquitylates the wg/wingless-signaling receptor arr/arrow, which stabilizes the receptor and increases its concentration at the cell surface; this enhances the sensitivity of cells to wg/wingless-signal stimulation. This increases the amplitude and spatial range of the signaling response to the wg/wingless morphogen gradient, facilitating the precise concentration-dependent regulation of its target genes. Together with Wdr20 and Usp12-46 required for wg/wingless-mediated signaling in the wing imaginal disc and for wg/wingless-dependent regulation of intestinal stem cell proliferation.</text>
</comment>
<dbReference type="SUPFAM" id="SSF50978">
    <property type="entry name" value="WD40 repeat-like"/>
    <property type="match status" value="1"/>
</dbReference>
<dbReference type="PANTHER" id="PTHR19862">
    <property type="entry name" value="WD REPEAT-CONTAINING PROTEIN 48"/>
    <property type="match status" value="1"/>
</dbReference>
<dbReference type="SMART" id="SM00320">
    <property type="entry name" value="WD40"/>
    <property type="match status" value="6"/>
</dbReference>
<feature type="repeat" description="WD" evidence="7">
    <location>
        <begin position="141"/>
        <end position="182"/>
    </location>
</feature>
<comment type="similarity">
    <text evidence="1">Belongs to the WD repeat WDR48 family.</text>
</comment>
<dbReference type="PROSITE" id="PS50294">
    <property type="entry name" value="WD_REPEATS_REGION"/>
    <property type="match status" value="5"/>
</dbReference>
<evidence type="ECO:0000256" key="4">
    <source>
        <dbReference type="ARBA" id="ARBA00022737"/>
    </source>
</evidence>
<dbReference type="InterPro" id="IPR051246">
    <property type="entry name" value="WDR48"/>
</dbReference>
<dbReference type="CDD" id="cd17041">
    <property type="entry name" value="Ubl_WDR48"/>
    <property type="match status" value="1"/>
</dbReference>
<feature type="compositionally biased region" description="Polar residues" evidence="8">
    <location>
        <begin position="364"/>
        <end position="375"/>
    </location>
</feature>
<keyword evidence="4" id="KW-0677">Repeat</keyword>
<sequence length="756" mass="85976">MLMASYQRQILHAKKKISISYVIREKEERLHRSGVNSLQYDPVLDRLYSAGRDSIIRIWDFNDSPNESSSRSRKSYANGYDYSRQNHNNVAHDPYVQSMEHHTDWVNDINLCCNGKNLISVSNDTTIKVWNAHQGFCLSTLRSHKDYAKCLAHAKEREVVASAGFDRMIYLWDIQALTMLTATKNTITTKPLDGSKNSIYSLAINQTGTLVASGSTEKVIRLWDPRSRQKLLKLRGHTDNVRSLVFSKDGSMLLSASSDGTIRLWSIPQQRCVSIIRVHDGGVWALQTNESFSTVYSGGKDCKIFMTDLKDTSNTTLVCRESAPILRMLLVNRSYLNNQVEDRSSESLWVATTDSAIKNWPLTPDSSDNWNGETSSTDEKGASLSSPLSESPDLIIKGNPAVINYHILNDRRHILTLESDNSVALYDVLTARKEETLHRASNDSDIKEKFDEEKKKRFKMVYVPNWFSVDLKIGLLCIHLEESECLSAWVSARDYNFAPQFDGHDPKVNLGCLMLQALLEHWPPTYEGYDNDSKSLQHDAISDLGECSSGLQYAPKSNQCNNRQRHPMNMNRTHKNGNVNSIGNQYFSMTSHTPVIISEGNQTIMRFLCNEAMNENEDIFIQEIIPPWISDIVISKCQPKFTKLPFFLLPHPNSGIKSLRKERLSASDMLQVRKVIEHVCEKMLVNLNDDNGSATLNQDSTFRGSNQSNEPKTYSADKVEIYCNDQKLDEDLDLRTVRHYVWKSGGDLVLHYMLMK</sequence>
<feature type="repeat" description="WD" evidence="7">
    <location>
        <begin position="234"/>
        <end position="275"/>
    </location>
</feature>
<dbReference type="InterPro" id="IPR001680">
    <property type="entry name" value="WD40_rpt"/>
</dbReference>
<feature type="repeat" description="WD" evidence="7">
    <location>
        <begin position="99"/>
        <end position="140"/>
    </location>
</feature>
<evidence type="ECO:0000256" key="3">
    <source>
        <dbReference type="ARBA" id="ARBA00022574"/>
    </source>
</evidence>
<gene>
    <name evidence="9" type="primary">WDR48</name>
    <name evidence="9" type="ORF">g.10413</name>
</gene>
<evidence type="ECO:0000256" key="1">
    <source>
        <dbReference type="ARBA" id="ARBA00006917"/>
    </source>
</evidence>
<dbReference type="GO" id="GO:0043130">
    <property type="term" value="F:ubiquitin binding"/>
    <property type="evidence" value="ECO:0007669"/>
    <property type="project" value="TreeGrafter"/>
</dbReference>
<dbReference type="PRINTS" id="PR00320">
    <property type="entry name" value="GPROTEINBRPT"/>
</dbReference>
<dbReference type="InterPro" id="IPR015943">
    <property type="entry name" value="WD40/YVTN_repeat-like_dom_sf"/>
</dbReference>
<organism evidence="9">
    <name type="scientific">Aceria tosichella</name>
    <name type="common">wheat curl mite</name>
    <dbReference type="NCBI Taxonomy" id="561515"/>
    <lineage>
        <taxon>Eukaryota</taxon>
        <taxon>Metazoa</taxon>
        <taxon>Ecdysozoa</taxon>
        <taxon>Arthropoda</taxon>
        <taxon>Chelicerata</taxon>
        <taxon>Arachnida</taxon>
        <taxon>Acari</taxon>
        <taxon>Acariformes</taxon>
        <taxon>Trombidiformes</taxon>
        <taxon>Prostigmata</taxon>
        <taxon>Eupodina</taxon>
        <taxon>Eriophyoidea</taxon>
        <taxon>Eriophyidae</taxon>
        <taxon>Eriophyinae</taxon>
        <taxon>Aceriini</taxon>
        <taxon>Aceria</taxon>
    </lineage>
</organism>
<accession>A0A6G1SII5</accession>
<dbReference type="PROSITE" id="PS00678">
    <property type="entry name" value="WD_REPEATS_1"/>
    <property type="match status" value="2"/>
</dbReference>
<keyword evidence="3 7" id="KW-0853">WD repeat</keyword>
<evidence type="ECO:0000256" key="8">
    <source>
        <dbReference type="SAM" id="MobiDB-lite"/>
    </source>
</evidence>
<reference evidence="9" key="1">
    <citation type="submission" date="2018-10" db="EMBL/GenBank/DDBJ databases">
        <title>Transcriptome assembly of Aceria tosichella (Wheat curl mite) Type 2.</title>
        <authorList>
            <person name="Scully E.D."/>
            <person name="Geib S.M."/>
            <person name="Palmer N.A."/>
            <person name="Gupta A.K."/>
            <person name="Sarath G."/>
            <person name="Tatineni S."/>
        </authorList>
    </citation>
    <scope>NUCLEOTIDE SEQUENCE</scope>
    <source>
        <strain evidence="9">LincolnNE</strain>
    </source>
</reference>